<dbReference type="KEGG" id="bcv:Bcav_1319"/>
<evidence type="ECO:0000256" key="1">
    <source>
        <dbReference type="ARBA" id="ARBA00008520"/>
    </source>
</evidence>
<protein>
    <submittedName>
        <fullName evidence="3">Extracellular solute-binding protein family 1</fullName>
    </submittedName>
</protein>
<dbReference type="HOGENOM" id="CLU_035417_0_0_11"/>
<organism evidence="3 4">
    <name type="scientific">Beutenbergia cavernae (strain ATCC BAA-8 / DSM 12333 / CCUG 43141 / JCM 11478 / NBRC 16432 / NCIMB 13614 / HKI 0122)</name>
    <dbReference type="NCBI Taxonomy" id="471853"/>
    <lineage>
        <taxon>Bacteria</taxon>
        <taxon>Bacillati</taxon>
        <taxon>Actinomycetota</taxon>
        <taxon>Actinomycetes</taxon>
        <taxon>Micrococcales</taxon>
        <taxon>Beutenbergiaceae</taxon>
        <taxon>Beutenbergia</taxon>
    </lineage>
</organism>
<evidence type="ECO:0000313" key="3">
    <source>
        <dbReference type="EMBL" id="ACQ79578.1"/>
    </source>
</evidence>
<accession>C5C1W0</accession>
<dbReference type="STRING" id="471853.Bcav_1319"/>
<feature type="signal peptide" evidence="2">
    <location>
        <begin position="1"/>
        <end position="32"/>
    </location>
</feature>
<dbReference type="AlphaFoldDB" id="C5C1W0"/>
<name>C5C1W0_BEUC1</name>
<dbReference type="PROSITE" id="PS51318">
    <property type="entry name" value="TAT"/>
    <property type="match status" value="1"/>
</dbReference>
<reference evidence="3 4" key="1">
    <citation type="journal article" date="2009" name="Stand. Genomic Sci.">
        <title>Complete genome sequence of Beutenbergia cavernae type strain (HKI 0122).</title>
        <authorList>
            <person name="Land M."/>
            <person name="Pukall R."/>
            <person name="Abt B."/>
            <person name="Goker M."/>
            <person name="Rohde M."/>
            <person name="Glavina Del Rio T."/>
            <person name="Tice H."/>
            <person name="Copeland A."/>
            <person name="Cheng J.F."/>
            <person name="Lucas S."/>
            <person name="Chen F."/>
            <person name="Nolan M."/>
            <person name="Bruce D."/>
            <person name="Goodwin L."/>
            <person name="Pitluck S."/>
            <person name="Ivanova N."/>
            <person name="Mavromatis K."/>
            <person name="Ovchinnikova G."/>
            <person name="Pati A."/>
            <person name="Chen A."/>
            <person name="Palaniappan K."/>
            <person name="Hauser L."/>
            <person name="Chang Y.J."/>
            <person name="Jefferies C.C."/>
            <person name="Saunders E."/>
            <person name="Brettin T."/>
            <person name="Detter J.C."/>
            <person name="Han C."/>
            <person name="Chain P."/>
            <person name="Bristow J."/>
            <person name="Eisen J.A."/>
            <person name="Markowitz V."/>
            <person name="Hugenholtz P."/>
            <person name="Kyrpides N.C."/>
            <person name="Klenk H.P."/>
            <person name="Lapidus A."/>
        </authorList>
    </citation>
    <scope>NUCLEOTIDE SEQUENCE [LARGE SCALE GENOMIC DNA]</scope>
    <source>
        <strain evidence="4">ATCC BAA-8 / DSM 12333 / NBRC 16432</strain>
    </source>
</reference>
<comment type="similarity">
    <text evidence="1">Belongs to the bacterial solute-binding protein 1 family.</text>
</comment>
<feature type="chain" id="PRO_5038407810" evidence="2">
    <location>
        <begin position="33"/>
        <end position="548"/>
    </location>
</feature>
<dbReference type="InterPro" id="IPR050490">
    <property type="entry name" value="Bact_solute-bd_prot1"/>
</dbReference>
<evidence type="ECO:0000313" key="4">
    <source>
        <dbReference type="Proteomes" id="UP000007962"/>
    </source>
</evidence>
<dbReference type="Gene3D" id="3.40.190.10">
    <property type="entry name" value="Periplasmic binding protein-like II"/>
    <property type="match status" value="2"/>
</dbReference>
<dbReference type="eggNOG" id="COG1653">
    <property type="taxonomic scope" value="Bacteria"/>
</dbReference>
<keyword evidence="4" id="KW-1185">Reference proteome</keyword>
<keyword evidence="2" id="KW-0732">Signal</keyword>
<evidence type="ECO:0000256" key="2">
    <source>
        <dbReference type="SAM" id="SignalP"/>
    </source>
</evidence>
<dbReference type="RefSeq" id="WP_015881818.1">
    <property type="nucleotide sequence ID" value="NC_012669.1"/>
</dbReference>
<proteinExistence type="inferred from homology"/>
<gene>
    <name evidence="3" type="ordered locus">Bcav_1319</name>
</gene>
<sequence length="548" mass="59011">MSTISNPQPPGAAFRRRTFLGLTAAGVPAVLAACSSGGGTGSATPTTEASGDVLPNYVPVEFAEPDFPSVDGSPAGFLAIPTDLAQSVAEPPGSGATFSAMTPLWGTIPPVDGNQYYEAVNGLLGSTIEFQITDGNVYGDKLATVLASPRDVPDWVSIPLWNLPPRFGSEIVGNVFTDLGPYLAGAAVEEYPNLANLPTDSWRMCVFNGKLYGLPFPAATTPRDATFYRSDLLEELGIAADVTDGDALLALALELTGGNQWGAEDLWNTAQMIHKVPPKWRLDDDGRLINKIETEEYRASLEWNAQLFASGAVHPDAVADNMTESKLRFQSGQSLIMMDGLGGWHEALRDNLAANPDYWQQPFAPFAADGSEPQFWKADPAGILSFLKQTDDEAKIRELLALANVLAAPFGTVEYQTATFGVEGVHYTLDANNLPVPTDLAATELQPTYTFLVQPPAVEAHVQYPGFVEAASEYNVRATEIAAEPLFYAMQISEPPQYASIGQPFVDLEKDISRGRKSMADLDAAIETWRSSGGEELRAFYTEILESE</sequence>
<dbReference type="PANTHER" id="PTHR43649:SF31">
    <property type="entry name" value="SN-GLYCEROL-3-PHOSPHATE-BINDING PERIPLASMIC PROTEIN UGPB"/>
    <property type="match status" value="1"/>
</dbReference>
<dbReference type="InterPro" id="IPR006311">
    <property type="entry name" value="TAT_signal"/>
</dbReference>
<dbReference type="EMBL" id="CP001618">
    <property type="protein sequence ID" value="ACQ79578.1"/>
    <property type="molecule type" value="Genomic_DNA"/>
</dbReference>
<dbReference type="Proteomes" id="UP000007962">
    <property type="component" value="Chromosome"/>
</dbReference>
<dbReference type="OrthoDB" id="2513152at2"/>
<dbReference type="SUPFAM" id="SSF53850">
    <property type="entry name" value="Periplasmic binding protein-like II"/>
    <property type="match status" value="1"/>
</dbReference>
<dbReference type="PANTHER" id="PTHR43649">
    <property type="entry name" value="ARABINOSE-BINDING PROTEIN-RELATED"/>
    <property type="match status" value="1"/>
</dbReference>